<keyword evidence="1" id="KW-0472">Membrane</keyword>
<dbReference type="RefSeq" id="WP_186661010.1">
    <property type="nucleotide sequence ID" value="NZ_CP077095.1"/>
</dbReference>
<sequence length="135" mass="13966">MLAYASLGADPLHIGSGYLVAVPMATLIMGLLLRAPALFLSGTTAGALATLVIYLHLLSRLAPSDGLAGLGHLFSLPGLLAGAGVSAWLLRYRVKAQLPWLVAGIGFLGVAAGFMASQVLLCNTLMYCGALSLWR</sequence>
<dbReference type="EMBL" id="CP077095">
    <property type="protein sequence ID" value="QXI40288.1"/>
    <property type="molecule type" value="Genomic_DNA"/>
</dbReference>
<evidence type="ECO:0000313" key="2">
    <source>
        <dbReference type="EMBL" id="QXI40288.1"/>
    </source>
</evidence>
<dbReference type="Proteomes" id="UP000633418">
    <property type="component" value="Chromosome"/>
</dbReference>
<reference evidence="2 3" key="2">
    <citation type="journal article" date="2021" name="Microorganisms">
        <title>The Ever-Expanding Pseudomonas Genus: Description of 43 New Species and Partition of the Pseudomonas putida Group.</title>
        <authorList>
            <person name="Girard L."/>
            <person name="Lood C."/>
            <person name="Hofte M."/>
            <person name="Vandamme P."/>
            <person name="Rokni-Zadeh H."/>
            <person name="van Noort V."/>
            <person name="Lavigne R."/>
            <person name="De Mot R."/>
        </authorList>
    </citation>
    <scope>NUCLEOTIDE SEQUENCE [LARGE SCALE GENOMIC DNA]</scope>
    <source>
        <strain evidence="2 3">RW9S1A</strain>
    </source>
</reference>
<keyword evidence="3" id="KW-1185">Reference proteome</keyword>
<reference evidence="2 3" key="1">
    <citation type="journal article" date="2020" name="Microorganisms">
        <title>Reliable Identification of Environmental Pseudomonas Isolates Using the rpoD Gene.</title>
        <authorList>
            <consortium name="The Broad Institute Genome Sequencing Platform"/>
            <person name="Girard L."/>
            <person name="Lood C."/>
            <person name="Rokni-Zadeh H."/>
            <person name="van Noort V."/>
            <person name="Lavigne R."/>
            <person name="De Mot R."/>
        </authorList>
    </citation>
    <scope>NUCLEOTIDE SEQUENCE [LARGE SCALE GENOMIC DNA]</scope>
    <source>
        <strain evidence="2 3">RW9S1A</strain>
    </source>
</reference>
<accession>A0A9E6PZY3</accession>
<dbReference type="KEGG" id="pxn:HU772_009540"/>
<evidence type="ECO:0000256" key="1">
    <source>
        <dbReference type="SAM" id="Phobius"/>
    </source>
</evidence>
<evidence type="ECO:0000313" key="3">
    <source>
        <dbReference type="Proteomes" id="UP000633418"/>
    </source>
</evidence>
<proteinExistence type="predicted"/>
<feature type="transmembrane region" description="Helical" evidence="1">
    <location>
        <begin position="38"/>
        <end position="57"/>
    </location>
</feature>
<name>A0A9E6PZY3_9PSED</name>
<feature type="transmembrane region" description="Helical" evidence="1">
    <location>
        <begin position="101"/>
        <end position="134"/>
    </location>
</feature>
<feature type="transmembrane region" description="Helical" evidence="1">
    <location>
        <begin position="69"/>
        <end position="89"/>
    </location>
</feature>
<gene>
    <name evidence="2" type="ORF">HU772_009540</name>
</gene>
<dbReference type="AlphaFoldDB" id="A0A9E6PZY3"/>
<organism evidence="2 3">
    <name type="scientific">Pseudomonas xantholysinigenes</name>
    <dbReference type="NCBI Taxonomy" id="2745490"/>
    <lineage>
        <taxon>Bacteria</taxon>
        <taxon>Pseudomonadati</taxon>
        <taxon>Pseudomonadota</taxon>
        <taxon>Gammaproteobacteria</taxon>
        <taxon>Pseudomonadales</taxon>
        <taxon>Pseudomonadaceae</taxon>
        <taxon>Pseudomonas</taxon>
    </lineage>
</organism>
<keyword evidence="1" id="KW-0812">Transmembrane</keyword>
<feature type="transmembrane region" description="Helical" evidence="1">
    <location>
        <begin position="12"/>
        <end position="33"/>
    </location>
</feature>
<protein>
    <submittedName>
        <fullName evidence="2">Uncharacterized protein</fullName>
    </submittedName>
</protein>
<keyword evidence="1" id="KW-1133">Transmembrane helix</keyword>